<dbReference type="EMBL" id="JAUHPW010000009">
    <property type="protein sequence ID" value="MDN4476460.1"/>
    <property type="molecule type" value="Genomic_DNA"/>
</dbReference>
<organism evidence="2 3">
    <name type="scientific">Demequina litoralis</name>
    <dbReference type="NCBI Taxonomy" id="3051660"/>
    <lineage>
        <taxon>Bacteria</taxon>
        <taxon>Bacillati</taxon>
        <taxon>Actinomycetota</taxon>
        <taxon>Actinomycetes</taxon>
        <taxon>Micrococcales</taxon>
        <taxon>Demequinaceae</taxon>
        <taxon>Demequina</taxon>
    </lineage>
</organism>
<accession>A0ABT8GBE3</accession>
<keyword evidence="1" id="KW-1133">Transmembrane helix</keyword>
<keyword evidence="3" id="KW-1185">Reference proteome</keyword>
<reference evidence="2" key="1">
    <citation type="submission" date="2023-06" db="EMBL/GenBank/DDBJ databases">
        <title>Sysu t00192.</title>
        <authorList>
            <person name="Gao L."/>
            <person name="Fang B.-Z."/>
            <person name="Li W.-J."/>
        </authorList>
    </citation>
    <scope>NUCLEOTIDE SEQUENCE</scope>
    <source>
        <strain evidence="2">SYSU T00192</strain>
    </source>
</reference>
<keyword evidence="1" id="KW-0472">Membrane</keyword>
<evidence type="ECO:0000313" key="2">
    <source>
        <dbReference type="EMBL" id="MDN4476460.1"/>
    </source>
</evidence>
<keyword evidence="1" id="KW-0812">Transmembrane</keyword>
<name>A0ABT8GBE3_9MICO</name>
<evidence type="ECO:0000313" key="3">
    <source>
        <dbReference type="Proteomes" id="UP001172728"/>
    </source>
</evidence>
<comment type="caution">
    <text evidence="2">The sequence shown here is derived from an EMBL/GenBank/DDBJ whole genome shotgun (WGS) entry which is preliminary data.</text>
</comment>
<dbReference type="RefSeq" id="WP_301134777.1">
    <property type="nucleotide sequence ID" value="NZ_JAUHPW010000009.1"/>
</dbReference>
<proteinExistence type="predicted"/>
<sequence>MDADRAVEERARRRVAALDNVDVPSVRDLRDFEVNLLVRRGRRIVRRVMREAGLLRPWWERSPLLVLVVPLTLAYAAVFSDPMVLFIGGVVLAWGLAAEPRVNRAERRELARLLRLYRNAVANALDARADERARREQGPGSYGLST</sequence>
<gene>
    <name evidence="2" type="ORF">QQX09_11405</name>
</gene>
<feature type="transmembrane region" description="Helical" evidence="1">
    <location>
        <begin position="64"/>
        <end position="97"/>
    </location>
</feature>
<dbReference type="Proteomes" id="UP001172728">
    <property type="component" value="Unassembled WGS sequence"/>
</dbReference>
<protein>
    <submittedName>
        <fullName evidence="2">Uncharacterized protein</fullName>
    </submittedName>
</protein>
<evidence type="ECO:0000256" key="1">
    <source>
        <dbReference type="SAM" id="Phobius"/>
    </source>
</evidence>